<feature type="chain" id="PRO_5022758734" description="Lipoprotein" evidence="1">
    <location>
        <begin position="22"/>
        <end position="64"/>
    </location>
</feature>
<accession>A0A5C7AHK1</accession>
<dbReference type="AlphaFoldDB" id="A0A5C7AHK1"/>
<dbReference type="OrthoDB" id="955522at2"/>
<dbReference type="EMBL" id="VORX01000003">
    <property type="protein sequence ID" value="TXE08286.1"/>
    <property type="molecule type" value="Genomic_DNA"/>
</dbReference>
<sequence length="64" mass="7217">MKKFLVLFISILLFNCSSDDANDEECAELHAQYIKALNYTGGSQAALDQVTQQYNERKKRAGCN</sequence>
<reference evidence="2 3" key="1">
    <citation type="submission" date="2019-08" db="EMBL/GenBank/DDBJ databases">
        <title>Genome sequence of Gelidibacter salicanalis IC162T.</title>
        <authorList>
            <person name="Bowman J.P."/>
        </authorList>
    </citation>
    <scope>NUCLEOTIDE SEQUENCE [LARGE SCALE GENOMIC DNA]</scope>
    <source>
        <strain evidence="2 3">IC162</strain>
    </source>
</reference>
<evidence type="ECO:0008006" key="4">
    <source>
        <dbReference type="Google" id="ProtNLM"/>
    </source>
</evidence>
<evidence type="ECO:0000256" key="1">
    <source>
        <dbReference type="SAM" id="SignalP"/>
    </source>
</evidence>
<organism evidence="2 3">
    <name type="scientific">Gelidibacter salicanalis</name>
    <dbReference type="NCBI Taxonomy" id="291193"/>
    <lineage>
        <taxon>Bacteria</taxon>
        <taxon>Pseudomonadati</taxon>
        <taxon>Bacteroidota</taxon>
        <taxon>Flavobacteriia</taxon>
        <taxon>Flavobacteriales</taxon>
        <taxon>Flavobacteriaceae</taxon>
        <taxon>Gelidibacter</taxon>
    </lineage>
</organism>
<keyword evidence="1" id="KW-0732">Signal</keyword>
<evidence type="ECO:0000313" key="2">
    <source>
        <dbReference type="EMBL" id="TXE08286.1"/>
    </source>
</evidence>
<dbReference type="RefSeq" id="WP_146892036.1">
    <property type="nucleotide sequence ID" value="NZ_VORX01000003.1"/>
</dbReference>
<evidence type="ECO:0000313" key="3">
    <source>
        <dbReference type="Proteomes" id="UP000321734"/>
    </source>
</evidence>
<proteinExistence type="predicted"/>
<name>A0A5C7AHK1_9FLAO</name>
<protein>
    <recommendedName>
        <fullName evidence="4">Lipoprotein</fullName>
    </recommendedName>
</protein>
<gene>
    <name evidence="2" type="ORF">ES711_07185</name>
</gene>
<dbReference type="Proteomes" id="UP000321734">
    <property type="component" value="Unassembled WGS sequence"/>
</dbReference>
<comment type="caution">
    <text evidence="2">The sequence shown here is derived from an EMBL/GenBank/DDBJ whole genome shotgun (WGS) entry which is preliminary data.</text>
</comment>
<feature type="signal peptide" evidence="1">
    <location>
        <begin position="1"/>
        <end position="21"/>
    </location>
</feature>
<keyword evidence="3" id="KW-1185">Reference proteome</keyword>